<feature type="transmembrane region" description="Helical" evidence="1">
    <location>
        <begin position="31"/>
        <end position="53"/>
    </location>
</feature>
<reference evidence="2" key="1">
    <citation type="submission" date="2023-06" db="EMBL/GenBank/DDBJ databases">
        <authorList>
            <person name="Kurt Z."/>
        </authorList>
    </citation>
    <scope>NUCLEOTIDE SEQUENCE</scope>
</reference>
<dbReference type="AlphaFoldDB" id="A0AA86N764"/>
<keyword evidence="1" id="KW-0472">Membrane</keyword>
<evidence type="ECO:0000313" key="3">
    <source>
        <dbReference type="EMBL" id="CAI9934670.1"/>
    </source>
</evidence>
<name>A0AA86N764_9EUKA</name>
<gene>
    <name evidence="2" type="ORF">HINF_LOCUS1947</name>
    <name evidence="3" type="ORF">HINF_LOCUS22315</name>
    <name evidence="4" type="ORF">HINF_LOCUS64439</name>
    <name evidence="5" type="ORF">HINF_LOCUS64955</name>
</gene>
<dbReference type="EMBL" id="CAXDID020000421">
    <property type="protein sequence ID" value="CAL6089696.1"/>
    <property type="molecule type" value="Genomic_DNA"/>
</dbReference>
<proteinExistence type="predicted"/>
<dbReference type="EMBL" id="CATOUU010000047">
    <property type="protein sequence ID" value="CAI9914302.1"/>
    <property type="molecule type" value="Genomic_DNA"/>
</dbReference>
<reference evidence="4 6" key="2">
    <citation type="submission" date="2024-07" db="EMBL/GenBank/DDBJ databases">
        <authorList>
            <person name="Akdeniz Z."/>
        </authorList>
    </citation>
    <scope>NUCLEOTIDE SEQUENCE [LARGE SCALE GENOMIC DNA]</scope>
</reference>
<evidence type="ECO:0000256" key="1">
    <source>
        <dbReference type="SAM" id="Phobius"/>
    </source>
</evidence>
<dbReference type="EMBL" id="CATOUU010000582">
    <property type="protein sequence ID" value="CAI9934670.1"/>
    <property type="molecule type" value="Genomic_DNA"/>
</dbReference>
<sequence>MSQSTAISICASARSLTISIMISFSPFTSNFSVSSCTFSIVSPLIMYCPFALIPSPLVTIFPTVFFVFCVLIAPIRLKPTKRRLKFKIYDDRRSKRLQIQSFVYD</sequence>
<feature type="transmembrane region" description="Helical" evidence="1">
    <location>
        <begin position="59"/>
        <end position="77"/>
    </location>
</feature>
<evidence type="ECO:0000313" key="6">
    <source>
        <dbReference type="Proteomes" id="UP001642409"/>
    </source>
</evidence>
<evidence type="ECO:0000313" key="4">
    <source>
        <dbReference type="EMBL" id="CAL6088954.1"/>
    </source>
</evidence>
<organism evidence="2">
    <name type="scientific">Hexamita inflata</name>
    <dbReference type="NCBI Taxonomy" id="28002"/>
    <lineage>
        <taxon>Eukaryota</taxon>
        <taxon>Metamonada</taxon>
        <taxon>Diplomonadida</taxon>
        <taxon>Hexamitidae</taxon>
        <taxon>Hexamitinae</taxon>
        <taxon>Hexamita</taxon>
    </lineage>
</organism>
<keyword evidence="1" id="KW-1133">Transmembrane helix</keyword>
<comment type="caution">
    <text evidence="2">The sequence shown here is derived from an EMBL/GenBank/DDBJ whole genome shotgun (WGS) entry which is preliminary data.</text>
</comment>
<protein>
    <submittedName>
        <fullName evidence="4">Hypothetical_protein</fullName>
    </submittedName>
</protein>
<evidence type="ECO:0000313" key="2">
    <source>
        <dbReference type="EMBL" id="CAI9914302.1"/>
    </source>
</evidence>
<dbReference type="EMBL" id="CAXDID020000413">
    <property type="protein sequence ID" value="CAL6088954.1"/>
    <property type="molecule type" value="Genomic_DNA"/>
</dbReference>
<keyword evidence="6" id="KW-1185">Reference proteome</keyword>
<keyword evidence="1" id="KW-0812">Transmembrane</keyword>
<dbReference type="Proteomes" id="UP001642409">
    <property type="component" value="Unassembled WGS sequence"/>
</dbReference>
<accession>A0AA86N764</accession>
<evidence type="ECO:0000313" key="5">
    <source>
        <dbReference type="EMBL" id="CAL6089696.1"/>
    </source>
</evidence>